<sequence>MKFLVILLVSTMYFIQSNGISISCNSSNQTVCHIDVGSNPHVEGELYEMLPTNIQSQVDNILNNTEYDNHRKRTELNYLLNKDVSQDILEKYGKMVSERINKQVNDSLRKSGIYEPCFPFCNGYGNKLSSLSDRIIKNVNENLRRSGIYDPCFPFCGSSDPMFRNYRRRRY</sequence>
<keyword evidence="1" id="KW-0732">Signal</keyword>
<protein>
    <submittedName>
        <fullName evidence="3">Insulin-like domain-containing protein</fullName>
    </submittedName>
</protein>
<evidence type="ECO:0000313" key="2">
    <source>
        <dbReference type="Proteomes" id="UP000035680"/>
    </source>
</evidence>
<reference evidence="3" key="2">
    <citation type="submission" date="2015-08" db="UniProtKB">
        <authorList>
            <consortium name="WormBaseParasite"/>
        </authorList>
    </citation>
    <scope>IDENTIFICATION</scope>
</reference>
<reference evidence="2" key="1">
    <citation type="submission" date="2014-07" db="EMBL/GenBank/DDBJ databases">
        <authorList>
            <person name="Martin A.A"/>
            <person name="De Silva N."/>
        </authorList>
    </citation>
    <scope>NUCLEOTIDE SEQUENCE</scope>
</reference>
<feature type="signal peptide" evidence="1">
    <location>
        <begin position="1"/>
        <end position="19"/>
    </location>
</feature>
<feature type="chain" id="PRO_5005329474" evidence="1">
    <location>
        <begin position="20"/>
        <end position="171"/>
    </location>
</feature>
<dbReference type="WBParaSite" id="SVE_0419900.1">
    <property type="protein sequence ID" value="SVE_0419900.1"/>
    <property type="gene ID" value="SVE_0419900"/>
</dbReference>
<keyword evidence="2" id="KW-1185">Reference proteome</keyword>
<name>A0A0K0F5V7_STRVS</name>
<organism evidence="2 3">
    <name type="scientific">Strongyloides venezuelensis</name>
    <name type="common">Threadworm</name>
    <dbReference type="NCBI Taxonomy" id="75913"/>
    <lineage>
        <taxon>Eukaryota</taxon>
        <taxon>Metazoa</taxon>
        <taxon>Ecdysozoa</taxon>
        <taxon>Nematoda</taxon>
        <taxon>Chromadorea</taxon>
        <taxon>Rhabditida</taxon>
        <taxon>Tylenchina</taxon>
        <taxon>Panagrolaimomorpha</taxon>
        <taxon>Strongyloidoidea</taxon>
        <taxon>Strongyloididae</taxon>
        <taxon>Strongyloides</taxon>
    </lineage>
</organism>
<dbReference type="PROSITE" id="PS51257">
    <property type="entry name" value="PROKAR_LIPOPROTEIN"/>
    <property type="match status" value="1"/>
</dbReference>
<accession>A0A0K0F5V7</accession>
<dbReference type="AlphaFoldDB" id="A0A0K0F5V7"/>
<dbReference type="Proteomes" id="UP000035680">
    <property type="component" value="Unassembled WGS sequence"/>
</dbReference>
<evidence type="ECO:0000256" key="1">
    <source>
        <dbReference type="SAM" id="SignalP"/>
    </source>
</evidence>
<evidence type="ECO:0000313" key="3">
    <source>
        <dbReference type="WBParaSite" id="SVE_0419900.1"/>
    </source>
</evidence>
<proteinExistence type="predicted"/>